<dbReference type="AlphaFoldDB" id="A0A1H0A7X9"/>
<protein>
    <submittedName>
        <fullName evidence="1">Uncharacterized protein</fullName>
    </submittedName>
</protein>
<dbReference type="RefSeq" id="WP_091716295.1">
    <property type="nucleotide sequence ID" value="NZ_FNHS01000007.1"/>
</dbReference>
<gene>
    <name evidence="1" type="ORF">SAMN05216360_10795</name>
</gene>
<name>A0A1H0A7X9_9HYPH</name>
<evidence type="ECO:0000313" key="1">
    <source>
        <dbReference type="EMBL" id="SDN29314.1"/>
    </source>
</evidence>
<sequence>MSDPNEQQLSDEELDRLARKLFAEVRAEDPEAKAGRALESAGAVAGEVIPGLPDWLLSDDDVADSDESGD</sequence>
<proteinExistence type="predicted"/>
<dbReference type="Proteomes" id="UP000198704">
    <property type="component" value="Unassembled WGS sequence"/>
</dbReference>
<reference evidence="2" key="1">
    <citation type="submission" date="2016-10" db="EMBL/GenBank/DDBJ databases">
        <authorList>
            <person name="Varghese N."/>
            <person name="Submissions S."/>
        </authorList>
    </citation>
    <scope>NUCLEOTIDE SEQUENCE [LARGE SCALE GENOMIC DNA]</scope>
    <source>
        <strain evidence="2">BL47</strain>
    </source>
</reference>
<keyword evidence="2" id="KW-1185">Reference proteome</keyword>
<organism evidence="1 2">
    <name type="scientific">Methylobacterium phyllostachyos</name>
    <dbReference type="NCBI Taxonomy" id="582672"/>
    <lineage>
        <taxon>Bacteria</taxon>
        <taxon>Pseudomonadati</taxon>
        <taxon>Pseudomonadota</taxon>
        <taxon>Alphaproteobacteria</taxon>
        <taxon>Hyphomicrobiales</taxon>
        <taxon>Methylobacteriaceae</taxon>
        <taxon>Methylobacterium</taxon>
    </lineage>
</organism>
<accession>A0A1H0A7X9</accession>
<evidence type="ECO:0000313" key="2">
    <source>
        <dbReference type="Proteomes" id="UP000198704"/>
    </source>
</evidence>
<dbReference type="OrthoDB" id="8005112at2"/>
<dbReference type="EMBL" id="FNHS01000007">
    <property type="protein sequence ID" value="SDN29314.1"/>
    <property type="molecule type" value="Genomic_DNA"/>
</dbReference>